<keyword evidence="1" id="KW-0449">Lipoprotein</keyword>
<dbReference type="OrthoDB" id="2360336at2"/>
<dbReference type="Proteomes" id="UP000004080">
    <property type="component" value="Unassembled WGS sequence"/>
</dbReference>
<proteinExistence type="predicted"/>
<dbReference type="eggNOG" id="ENOG50305Y1">
    <property type="taxonomic scope" value="Bacteria"/>
</dbReference>
<accession>I8UBG8</accession>
<dbReference type="EMBL" id="AKKV01000036">
    <property type="protein sequence ID" value="EIT84285.1"/>
    <property type="molecule type" value="Genomic_DNA"/>
</dbReference>
<dbReference type="STRING" id="1196324.A374_15903"/>
<evidence type="ECO:0000313" key="1">
    <source>
        <dbReference type="EMBL" id="EIT84285.1"/>
    </source>
</evidence>
<gene>
    <name evidence="1" type="ORF">A374_15903</name>
</gene>
<reference evidence="1 2" key="1">
    <citation type="journal article" date="2012" name="J. Bacteriol.">
        <title>Genome of Bacillus macauensis ZFHKF-1, a Long-Chain-Forming Bacterium.</title>
        <authorList>
            <person name="Cai L."/>
            <person name="Zhang T."/>
        </authorList>
    </citation>
    <scope>NUCLEOTIDE SEQUENCE [LARGE SCALE GENOMIC DNA]</scope>
    <source>
        <strain evidence="1 2">ZFHKF-1</strain>
    </source>
</reference>
<keyword evidence="2" id="KW-1185">Reference proteome</keyword>
<dbReference type="Pfam" id="PF07901">
    <property type="entry name" value="DUF1672"/>
    <property type="match status" value="1"/>
</dbReference>
<dbReference type="PROSITE" id="PS51257">
    <property type="entry name" value="PROKAR_LIPOPROTEIN"/>
    <property type="match status" value="1"/>
</dbReference>
<name>I8UBG8_9BACL</name>
<dbReference type="InterPro" id="IPR012873">
    <property type="entry name" value="DUF1672"/>
</dbReference>
<protein>
    <submittedName>
        <fullName evidence="1">Lipoprotein</fullName>
    </submittedName>
</protein>
<sequence>MKYAFLIMSIVLVLAGCGGKSEQTESPYIPVQDYTGQGYELHNGEKYVEFAKEHRAEVEKLVKAHFRNKYKSDVTVHNVVGAQDAVVAQVEAIGSVNYHTYVILPIVSDQLTGKVVGEEGELEGAIVTSLYGQAYQKEFQVLDTFCKEVSNKYPVIGISQAAIDNTKSFGIYKPFYRVSLLDMYYPEIFKLYRTHSKVTSKELDRYIRHKKVDKKYVSITLGFYMKQRHAAPDANMLKKIYKEFKQKKGFPPGNYTIFLNSNEIQKATAIEKSYESSNPLSEDVMVIQ</sequence>
<comment type="caution">
    <text evidence="1">The sequence shown here is derived from an EMBL/GenBank/DDBJ whole genome shotgun (WGS) entry which is preliminary data.</text>
</comment>
<organism evidence="1 2">
    <name type="scientific">Fictibacillus macauensis ZFHKF-1</name>
    <dbReference type="NCBI Taxonomy" id="1196324"/>
    <lineage>
        <taxon>Bacteria</taxon>
        <taxon>Bacillati</taxon>
        <taxon>Bacillota</taxon>
        <taxon>Bacilli</taxon>
        <taxon>Bacillales</taxon>
        <taxon>Fictibacillaceae</taxon>
        <taxon>Fictibacillus</taxon>
    </lineage>
</organism>
<dbReference type="AlphaFoldDB" id="I8UBG8"/>
<evidence type="ECO:0000313" key="2">
    <source>
        <dbReference type="Proteomes" id="UP000004080"/>
    </source>
</evidence>
<dbReference type="PATRIC" id="fig|1196324.3.peg.3253"/>
<dbReference type="RefSeq" id="WP_007203253.1">
    <property type="nucleotide sequence ID" value="NZ_AKKV01000036.1"/>
</dbReference>